<evidence type="ECO:0000313" key="2">
    <source>
        <dbReference type="Proteomes" id="UP001596139"/>
    </source>
</evidence>
<accession>A0ABW1MLZ5</accession>
<evidence type="ECO:0000313" key="1">
    <source>
        <dbReference type="EMBL" id="MFC6064836.1"/>
    </source>
</evidence>
<proteinExistence type="predicted"/>
<keyword evidence="2" id="KW-1185">Reference proteome</keyword>
<reference evidence="2" key="1">
    <citation type="journal article" date="2019" name="Int. J. Syst. Evol. Microbiol.">
        <title>The Global Catalogue of Microorganisms (GCM) 10K type strain sequencing project: providing services to taxonomists for standard genome sequencing and annotation.</title>
        <authorList>
            <consortium name="The Broad Institute Genomics Platform"/>
            <consortium name="The Broad Institute Genome Sequencing Center for Infectious Disease"/>
            <person name="Wu L."/>
            <person name="Ma J."/>
        </authorList>
    </citation>
    <scope>NUCLEOTIDE SEQUENCE [LARGE SCALE GENOMIC DNA]</scope>
    <source>
        <strain evidence="2">CGMCC 1.15180</strain>
    </source>
</reference>
<sequence>MKLHNTGGRPVTDGTITFATHIIGGLGIDWDTRKSTRELPVPIAGGETKTHTWKVCVDAWRVPLGMHITTKGAAATWK</sequence>
<dbReference type="RefSeq" id="WP_031049620.1">
    <property type="nucleotide sequence ID" value="NZ_JBHSPX010000006.1"/>
</dbReference>
<dbReference type="Proteomes" id="UP001596139">
    <property type="component" value="Unassembled WGS sequence"/>
</dbReference>
<organism evidence="1 2">
    <name type="scientific">Streptomyces ochraceiscleroticus</name>
    <dbReference type="NCBI Taxonomy" id="47761"/>
    <lineage>
        <taxon>Bacteria</taxon>
        <taxon>Bacillati</taxon>
        <taxon>Actinomycetota</taxon>
        <taxon>Actinomycetes</taxon>
        <taxon>Kitasatosporales</taxon>
        <taxon>Streptomycetaceae</taxon>
        <taxon>Streptomyces</taxon>
    </lineage>
</organism>
<dbReference type="EMBL" id="JBHSPX010000006">
    <property type="protein sequence ID" value="MFC6064836.1"/>
    <property type="molecule type" value="Genomic_DNA"/>
</dbReference>
<name>A0ABW1MLZ5_9ACTN</name>
<protein>
    <submittedName>
        <fullName evidence="1">Uncharacterized protein</fullName>
    </submittedName>
</protein>
<comment type="caution">
    <text evidence="1">The sequence shown here is derived from an EMBL/GenBank/DDBJ whole genome shotgun (WGS) entry which is preliminary data.</text>
</comment>
<gene>
    <name evidence="1" type="ORF">ACFP4F_20110</name>
</gene>